<organism evidence="3">
    <name type="scientific">Ornithinibacillus sp. 4-3</name>
    <dbReference type="NCBI Taxonomy" id="3231488"/>
    <lineage>
        <taxon>Bacteria</taxon>
        <taxon>Bacillati</taxon>
        <taxon>Bacillota</taxon>
        <taxon>Bacilli</taxon>
        <taxon>Bacillales</taxon>
        <taxon>Bacillaceae</taxon>
        <taxon>Ornithinibacillus</taxon>
    </lineage>
</organism>
<dbReference type="SUPFAM" id="SSF52821">
    <property type="entry name" value="Rhodanese/Cell cycle control phosphatase"/>
    <property type="match status" value="1"/>
</dbReference>
<feature type="transmembrane region" description="Helical" evidence="1">
    <location>
        <begin position="6"/>
        <end position="24"/>
    </location>
</feature>
<evidence type="ECO:0000259" key="2">
    <source>
        <dbReference type="PROSITE" id="PS50206"/>
    </source>
</evidence>
<name>A0AB39HVS8_9BACI</name>
<dbReference type="InterPro" id="IPR036873">
    <property type="entry name" value="Rhodanese-like_dom_sf"/>
</dbReference>
<dbReference type="InterPro" id="IPR001763">
    <property type="entry name" value="Rhodanese-like_dom"/>
</dbReference>
<gene>
    <name evidence="3" type="ORF">AB4Y30_05730</name>
</gene>
<dbReference type="Pfam" id="PF00581">
    <property type="entry name" value="Rhodanese"/>
    <property type="match status" value="1"/>
</dbReference>
<protein>
    <submittedName>
        <fullName evidence="3">Rhodanese-like domain-containing protein</fullName>
    </submittedName>
</protein>
<dbReference type="PANTHER" id="PTHR43031:SF17">
    <property type="entry name" value="SULFURTRANSFERASE YTWF-RELATED"/>
    <property type="match status" value="1"/>
</dbReference>
<keyword evidence="1" id="KW-0812">Transmembrane</keyword>
<accession>A0AB39HVS8</accession>
<dbReference type="PROSITE" id="PS50206">
    <property type="entry name" value="RHODANESE_3"/>
    <property type="match status" value="1"/>
</dbReference>
<evidence type="ECO:0000313" key="3">
    <source>
        <dbReference type="EMBL" id="XDK33853.1"/>
    </source>
</evidence>
<dbReference type="RefSeq" id="WP_368654531.1">
    <property type="nucleotide sequence ID" value="NZ_CP162599.1"/>
</dbReference>
<dbReference type="EMBL" id="CP162599">
    <property type="protein sequence ID" value="XDK33853.1"/>
    <property type="molecule type" value="Genomic_DNA"/>
</dbReference>
<keyword evidence="1" id="KW-0472">Membrane</keyword>
<dbReference type="CDD" id="cd00158">
    <property type="entry name" value="RHOD"/>
    <property type="match status" value="1"/>
</dbReference>
<dbReference type="AlphaFoldDB" id="A0AB39HVS8"/>
<dbReference type="InterPro" id="IPR050229">
    <property type="entry name" value="GlpE_sulfurtransferase"/>
</dbReference>
<dbReference type="Gene3D" id="3.40.250.10">
    <property type="entry name" value="Rhodanese-like domain"/>
    <property type="match status" value="1"/>
</dbReference>
<dbReference type="SMART" id="SM00450">
    <property type="entry name" value="RHOD"/>
    <property type="match status" value="1"/>
</dbReference>
<feature type="domain" description="Rhodanese" evidence="2">
    <location>
        <begin position="43"/>
        <end position="123"/>
    </location>
</feature>
<sequence length="124" mass="14513">MNIVDIIRISLVVIVLFFILKRFLPVDGMKVITSEELNERLKHPTKYQFIDVSIAREYKNFHIKGFKSMPLRRIKRDAHQLSKEKETVIICQSGHISKEACRRLKKLGFTDLTIVKGGVSMWRK</sequence>
<evidence type="ECO:0000256" key="1">
    <source>
        <dbReference type="SAM" id="Phobius"/>
    </source>
</evidence>
<dbReference type="PANTHER" id="PTHR43031">
    <property type="entry name" value="FAD-DEPENDENT OXIDOREDUCTASE"/>
    <property type="match status" value="1"/>
</dbReference>
<keyword evidence="1" id="KW-1133">Transmembrane helix</keyword>
<reference evidence="3" key="1">
    <citation type="submission" date="2024-07" db="EMBL/GenBank/DDBJ databases">
        <title>Halotolerant mesophilic bacterium Ornithinibacillus sp. 4-3, sp. nov., isolated from soil.</title>
        <authorList>
            <person name="Sidarenka A.V."/>
            <person name="Guliayeva D.E."/>
            <person name="Leanovich S.I."/>
            <person name="Hileuskaya K.S."/>
            <person name="Akhremchuk A.E."/>
            <person name="Sikolenko M.A."/>
            <person name="Valentovich L.N."/>
        </authorList>
    </citation>
    <scope>NUCLEOTIDE SEQUENCE</scope>
    <source>
        <strain evidence="3">4-3</strain>
    </source>
</reference>
<proteinExistence type="predicted"/>